<dbReference type="PANTHER" id="PTHR43294:SF21">
    <property type="entry name" value="CATION TRANSPORTING ATPASE"/>
    <property type="match status" value="1"/>
</dbReference>
<dbReference type="AlphaFoldDB" id="A0A137P6G7"/>
<dbReference type="Pfam" id="PF13246">
    <property type="entry name" value="Cation_ATPase"/>
    <property type="match status" value="1"/>
</dbReference>
<dbReference type="InterPro" id="IPR008250">
    <property type="entry name" value="ATPase_P-typ_transduc_dom_A_sf"/>
</dbReference>
<comment type="subcellular location">
    <subcellularLocation>
        <location evidence="1">Cell membrane</location>
        <topology evidence="1">Multi-pass membrane protein</topology>
    </subcellularLocation>
</comment>
<dbReference type="GO" id="GO:0005524">
    <property type="term" value="F:ATP binding"/>
    <property type="evidence" value="ECO:0007669"/>
    <property type="project" value="UniProtKB-KW"/>
</dbReference>
<dbReference type="NCBIfam" id="TIGR01494">
    <property type="entry name" value="ATPase_P-type"/>
    <property type="match status" value="2"/>
</dbReference>
<keyword evidence="6" id="KW-1278">Translocase</keyword>
<dbReference type="STRING" id="796925.A0A137P6G7"/>
<feature type="domain" description="Cation-transporting P-type ATPase C-terminal" evidence="11">
    <location>
        <begin position="804"/>
        <end position="980"/>
    </location>
</feature>
<keyword evidence="4" id="KW-0547">Nucleotide-binding</keyword>
<dbReference type="SFLD" id="SFLDS00003">
    <property type="entry name" value="Haloacid_Dehalogenase"/>
    <property type="match status" value="1"/>
</dbReference>
<feature type="transmembrane region" description="Helical" evidence="9">
    <location>
        <begin position="235"/>
        <end position="257"/>
    </location>
</feature>
<accession>A0A137P6G7</accession>
<dbReference type="InterPro" id="IPR036412">
    <property type="entry name" value="HAD-like_sf"/>
</dbReference>
<dbReference type="GO" id="GO:1990573">
    <property type="term" value="P:potassium ion import across plasma membrane"/>
    <property type="evidence" value="ECO:0007669"/>
    <property type="project" value="TreeGrafter"/>
</dbReference>
<evidence type="ECO:0000256" key="7">
    <source>
        <dbReference type="ARBA" id="ARBA00022989"/>
    </source>
</evidence>
<dbReference type="InterPro" id="IPR018303">
    <property type="entry name" value="ATPase_P-typ_P_site"/>
</dbReference>
<dbReference type="SUPFAM" id="SSF81665">
    <property type="entry name" value="Calcium ATPase, transmembrane domain M"/>
    <property type="match status" value="2"/>
</dbReference>
<feature type="transmembrane region" description="Helical" evidence="9">
    <location>
        <begin position="201"/>
        <end position="223"/>
    </location>
</feature>
<keyword evidence="13" id="KW-1185">Reference proteome</keyword>
<dbReference type="InterPro" id="IPR023214">
    <property type="entry name" value="HAD_sf"/>
</dbReference>
<dbReference type="GO" id="GO:0006883">
    <property type="term" value="P:intracellular sodium ion homeostasis"/>
    <property type="evidence" value="ECO:0007669"/>
    <property type="project" value="TreeGrafter"/>
</dbReference>
<evidence type="ECO:0000256" key="2">
    <source>
        <dbReference type="ARBA" id="ARBA00022475"/>
    </source>
</evidence>
<dbReference type="Gene3D" id="3.40.50.1000">
    <property type="entry name" value="HAD superfamily/HAD-like"/>
    <property type="match status" value="1"/>
</dbReference>
<dbReference type="SFLD" id="SFLDG00002">
    <property type="entry name" value="C1.7:_P-type_atpase_like"/>
    <property type="match status" value="1"/>
</dbReference>
<dbReference type="InterPro" id="IPR001757">
    <property type="entry name" value="P_typ_ATPase"/>
</dbReference>
<dbReference type="PRINTS" id="PR00121">
    <property type="entry name" value="NAKATPASE"/>
</dbReference>
<dbReference type="EMBL" id="KQ964498">
    <property type="protein sequence ID" value="KXN70598.1"/>
    <property type="molecule type" value="Genomic_DNA"/>
</dbReference>
<feature type="transmembrane region" description="Helical" evidence="9">
    <location>
        <begin position="12"/>
        <end position="29"/>
    </location>
</feature>
<evidence type="ECO:0000256" key="6">
    <source>
        <dbReference type="ARBA" id="ARBA00022967"/>
    </source>
</evidence>
<dbReference type="GO" id="GO:0030007">
    <property type="term" value="P:intracellular potassium ion homeostasis"/>
    <property type="evidence" value="ECO:0007669"/>
    <property type="project" value="TreeGrafter"/>
</dbReference>
<dbReference type="GO" id="GO:1902600">
    <property type="term" value="P:proton transmembrane transport"/>
    <property type="evidence" value="ECO:0007669"/>
    <property type="project" value="TreeGrafter"/>
</dbReference>
<keyword evidence="5" id="KW-0067">ATP-binding</keyword>
<feature type="transmembrane region" description="Helical" evidence="9">
    <location>
        <begin position="696"/>
        <end position="729"/>
    </location>
</feature>
<dbReference type="Gene3D" id="2.70.150.10">
    <property type="entry name" value="Calcium-transporting ATPase, cytoplasmic transduction domain A"/>
    <property type="match status" value="1"/>
</dbReference>
<dbReference type="Gene3D" id="3.40.1110.10">
    <property type="entry name" value="Calcium-transporting ATPase, cytoplasmic domain N"/>
    <property type="match status" value="1"/>
</dbReference>
<dbReference type="Gene3D" id="1.20.1110.10">
    <property type="entry name" value="Calcium-transporting ATPase, transmembrane domain"/>
    <property type="match status" value="2"/>
</dbReference>
<keyword evidence="3 9" id="KW-0812">Transmembrane</keyword>
<dbReference type="Pfam" id="PF00689">
    <property type="entry name" value="Cation_ATPase_C"/>
    <property type="match status" value="1"/>
</dbReference>
<dbReference type="SUPFAM" id="SSF81653">
    <property type="entry name" value="Calcium ATPase, transduction domain A"/>
    <property type="match status" value="1"/>
</dbReference>
<feature type="transmembrane region" description="Helical" evidence="9">
    <location>
        <begin position="41"/>
        <end position="59"/>
    </location>
</feature>
<evidence type="ECO:0000259" key="10">
    <source>
        <dbReference type="Pfam" id="PF00122"/>
    </source>
</evidence>
<name>A0A137P6G7_CONC2</name>
<dbReference type="SFLD" id="SFLDF00027">
    <property type="entry name" value="p-type_atpase"/>
    <property type="match status" value="1"/>
</dbReference>
<evidence type="ECO:0000256" key="1">
    <source>
        <dbReference type="ARBA" id="ARBA00004651"/>
    </source>
</evidence>
<dbReference type="PANTHER" id="PTHR43294">
    <property type="entry name" value="SODIUM/POTASSIUM-TRANSPORTING ATPASE SUBUNIT ALPHA"/>
    <property type="match status" value="1"/>
</dbReference>
<evidence type="ECO:0000313" key="13">
    <source>
        <dbReference type="Proteomes" id="UP000070444"/>
    </source>
</evidence>
<feature type="transmembrane region" description="Helical" evidence="9">
    <location>
        <begin position="927"/>
        <end position="949"/>
    </location>
</feature>
<dbReference type="SUPFAM" id="SSF56784">
    <property type="entry name" value="HAD-like"/>
    <property type="match status" value="1"/>
</dbReference>
<protein>
    <submittedName>
        <fullName evidence="12">Uncharacterized protein</fullName>
    </submittedName>
</protein>
<dbReference type="GO" id="GO:0005886">
    <property type="term" value="C:plasma membrane"/>
    <property type="evidence" value="ECO:0007669"/>
    <property type="project" value="UniProtKB-SubCell"/>
</dbReference>
<dbReference type="InterPro" id="IPR023298">
    <property type="entry name" value="ATPase_P-typ_TM_dom_sf"/>
</dbReference>
<dbReference type="PROSITE" id="PS00154">
    <property type="entry name" value="ATPASE_E1_E2"/>
    <property type="match status" value="1"/>
</dbReference>
<keyword evidence="2" id="KW-1003">Cell membrane</keyword>
<dbReference type="InterPro" id="IPR006068">
    <property type="entry name" value="ATPase_P-typ_cation-transptr_C"/>
</dbReference>
<evidence type="ECO:0000256" key="4">
    <source>
        <dbReference type="ARBA" id="ARBA00022741"/>
    </source>
</evidence>
<evidence type="ECO:0000256" key="8">
    <source>
        <dbReference type="ARBA" id="ARBA00023136"/>
    </source>
</evidence>
<reference evidence="12 13" key="1">
    <citation type="journal article" date="2015" name="Genome Biol. Evol.">
        <title>Phylogenomic analyses indicate that early fungi evolved digesting cell walls of algal ancestors of land plants.</title>
        <authorList>
            <person name="Chang Y."/>
            <person name="Wang S."/>
            <person name="Sekimoto S."/>
            <person name="Aerts A.L."/>
            <person name="Choi C."/>
            <person name="Clum A."/>
            <person name="LaButti K.M."/>
            <person name="Lindquist E.A."/>
            <person name="Yee Ngan C."/>
            <person name="Ohm R.A."/>
            <person name="Salamov A.A."/>
            <person name="Grigoriev I.V."/>
            <person name="Spatafora J.W."/>
            <person name="Berbee M.L."/>
        </authorList>
    </citation>
    <scope>NUCLEOTIDE SEQUENCE [LARGE SCALE GENOMIC DNA]</scope>
    <source>
        <strain evidence="12 13">NRRL 28638</strain>
    </source>
</reference>
<dbReference type="OrthoDB" id="158672at2759"/>
<dbReference type="OMA" id="FMCAALC"/>
<dbReference type="FunFam" id="3.40.1110.10:FF:000061">
    <property type="entry name" value="Potassium-transporting ATPase alpha chain 1"/>
    <property type="match status" value="1"/>
</dbReference>
<dbReference type="GO" id="GO:0005391">
    <property type="term" value="F:P-type sodium:potassium-exchanging transporter activity"/>
    <property type="evidence" value="ECO:0007669"/>
    <property type="project" value="TreeGrafter"/>
</dbReference>
<evidence type="ECO:0000256" key="9">
    <source>
        <dbReference type="SAM" id="Phobius"/>
    </source>
</evidence>
<dbReference type="InterPro" id="IPR059000">
    <property type="entry name" value="ATPase_P-type_domA"/>
</dbReference>
<dbReference type="InterPro" id="IPR050510">
    <property type="entry name" value="Cation_transp_ATPase_P-type"/>
</dbReference>
<keyword evidence="7 9" id="KW-1133">Transmembrane helix</keyword>
<organism evidence="12 13">
    <name type="scientific">Conidiobolus coronatus (strain ATCC 28846 / CBS 209.66 / NRRL 28638)</name>
    <name type="common">Delacroixia coronata</name>
    <dbReference type="NCBI Taxonomy" id="796925"/>
    <lineage>
        <taxon>Eukaryota</taxon>
        <taxon>Fungi</taxon>
        <taxon>Fungi incertae sedis</taxon>
        <taxon>Zoopagomycota</taxon>
        <taxon>Entomophthoromycotina</taxon>
        <taxon>Entomophthoromycetes</taxon>
        <taxon>Entomophthorales</taxon>
        <taxon>Ancylistaceae</taxon>
        <taxon>Conidiobolus</taxon>
    </lineage>
</organism>
<evidence type="ECO:0000313" key="12">
    <source>
        <dbReference type="EMBL" id="KXN70598.1"/>
    </source>
</evidence>
<keyword evidence="8 9" id="KW-0472">Membrane</keyword>
<dbReference type="Proteomes" id="UP000070444">
    <property type="component" value="Unassembled WGS sequence"/>
</dbReference>
<evidence type="ECO:0000256" key="5">
    <source>
        <dbReference type="ARBA" id="ARBA00022840"/>
    </source>
</evidence>
<evidence type="ECO:0000259" key="11">
    <source>
        <dbReference type="Pfam" id="PF00689"/>
    </source>
</evidence>
<proteinExistence type="predicted"/>
<feature type="domain" description="P-type ATPase A" evidence="10">
    <location>
        <begin position="73"/>
        <end position="184"/>
    </location>
</feature>
<dbReference type="InterPro" id="IPR023299">
    <property type="entry name" value="ATPase_P-typ_cyto_dom_N"/>
</dbReference>
<dbReference type="GO" id="GO:0036376">
    <property type="term" value="P:sodium ion export across plasma membrane"/>
    <property type="evidence" value="ECO:0007669"/>
    <property type="project" value="TreeGrafter"/>
</dbReference>
<gene>
    <name evidence="12" type="ORF">CONCODRAFT_170603</name>
</gene>
<dbReference type="GO" id="GO:0016887">
    <property type="term" value="F:ATP hydrolysis activity"/>
    <property type="evidence" value="ECO:0007669"/>
    <property type="project" value="InterPro"/>
</dbReference>
<dbReference type="FunFam" id="3.40.50.1000:FF:000083">
    <property type="entry name" value="Sodium/potassium-transporting ATPase subunit alpha"/>
    <property type="match status" value="1"/>
</dbReference>
<dbReference type="PRINTS" id="PR00119">
    <property type="entry name" value="CATATPASE"/>
</dbReference>
<dbReference type="InterPro" id="IPR044492">
    <property type="entry name" value="P_typ_ATPase_HD_dom"/>
</dbReference>
<sequence>MLQELLANCLSSLFNLLLILAGILSYILYGIDPVANRSNVYLGAILIIVAFLNALVEFVQLQKSASVLESFLKLIPQQTRVVREGTILQIPAQELVVGDVAFIRMGDKVPADLLIFHCTDMKVDNSSLTGESEPQERLTQNDKRSPLEAVNMVFNGTLTVSGEGYGIVVRTGDNTVLGQIAGMTAGEKKNPSPLSVEIDNFVKFIATLAFATAIIFFILSIIVYKNISTTLNFSIGVFMAWVPEGLPATVTMLLTLAAKRMATQNVLVKDLQGVETLGAITLLATDKTGTLTRNQMTVTKVWSNLKLTGALRSGSVEEHNITTIATSGMEDICFNCALNSKAKFDRTDIPVERRQIIGDATESGLTRFAATHLKNFDAMAERYPKLFEIPFNSDNKWAMSINNVEHETGDLITYFKGAPERILKICSYILLDGKQTPLTEEHKAQFMSTYEHMAGLGHRVLAFAQLKLNREEYPIDYEFSKKSQNYPNKDLCFVGLVSLEDPPKHGVREAIGRCRTAGIRVMMVTGDHPLTAEAIGRKINLMLGDTKKMVAERTKRPVESILEEEYNSIVIHGDQISSLTDTDWDNIFNKEEIIFARTSPKNKLEIVKRAQSIGHIVGVTGDGVNDSPALKKADLGIAMNESGSDVSKEAAAMVLLDDNFASTIKGIEEGRLIFSNLKKSIQYTLSHSMPEVIPQLLYILVPFPLPLSAILILVIDLGFELFAALSYAWDKPETATGLMKMKPRKPVTPASIERLRRIKSRELPPKIDVETGETIPPTRFERYRHTWSRMVTWTYWKEKWEPNESEVMVDLDLLSYSFLEMGMIEALICHIAFFWVLQSHGISLADAVWMQRNSMNPEMAFFTRNAATFINSSGLVITVEDQLEALAQAQSMYYLSVMICQGFNVFACKAKLKYPFGKHMWTNWRNFFGIFAGFVLGFLIVYIPAFNVAFESSYKLNPKFWVIPIIGGCIMLLYATLRVWFTRRRFKTKWNPDIPGLQMYPTPSSKYNIN</sequence>
<dbReference type="Pfam" id="PF00122">
    <property type="entry name" value="E1-E2_ATPase"/>
    <property type="match status" value="1"/>
</dbReference>
<dbReference type="SUPFAM" id="SSF81660">
    <property type="entry name" value="Metal cation-transporting ATPase, ATP-binding domain N"/>
    <property type="match status" value="1"/>
</dbReference>
<feature type="transmembrane region" description="Helical" evidence="9">
    <location>
        <begin position="961"/>
        <end position="981"/>
    </location>
</feature>
<evidence type="ECO:0000256" key="3">
    <source>
        <dbReference type="ARBA" id="ARBA00022692"/>
    </source>
</evidence>